<dbReference type="InterPro" id="IPR008886">
    <property type="entry name" value="UPF0227/Esterase_YqiA"/>
</dbReference>
<dbReference type="InterPro" id="IPR029058">
    <property type="entry name" value="AB_hydrolase_fold"/>
</dbReference>
<reference evidence="1" key="1">
    <citation type="journal article" date="2015" name="Nature">
        <title>Complex archaea that bridge the gap between prokaryotes and eukaryotes.</title>
        <authorList>
            <person name="Spang A."/>
            <person name="Saw J.H."/>
            <person name="Jorgensen S.L."/>
            <person name="Zaremba-Niedzwiedzka K."/>
            <person name="Martijn J."/>
            <person name="Lind A.E."/>
            <person name="van Eijk R."/>
            <person name="Schleper C."/>
            <person name="Guy L."/>
            <person name="Ettema T.J."/>
        </authorList>
    </citation>
    <scope>NUCLEOTIDE SEQUENCE</scope>
</reference>
<organism evidence="1">
    <name type="scientific">marine sediment metagenome</name>
    <dbReference type="NCBI Taxonomy" id="412755"/>
    <lineage>
        <taxon>unclassified sequences</taxon>
        <taxon>metagenomes</taxon>
        <taxon>ecological metagenomes</taxon>
    </lineage>
</organism>
<gene>
    <name evidence="1" type="ORF">LCGC14_0473320</name>
</gene>
<name>A0A0F9SUC6_9ZZZZ</name>
<dbReference type="AlphaFoldDB" id="A0A0F9SUC6"/>
<evidence type="ECO:0000313" key="1">
    <source>
        <dbReference type="EMBL" id="KKN66247.1"/>
    </source>
</evidence>
<evidence type="ECO:0008006" key="2">
    <source>
        <dbReference type="Google" id="ProtNLM"/>
    </source>
</evidence>
<dbReference type="EMBL" id="LAZR01000506">
    <property type="protein sequence ID" value="KKN66247.1"/>
    <property type="molecule type" value="Genomic_DNA"/>
</dbReference>
<dbReference type="Pfam" id="PF05728">
    <property type="entry name" value="UPF0227"/>
    <property type="match status" value="1"/>
</dbReference>
<dbReference type="Gene3D" id="3.40.50.1820">
    <property type="entry name" value="alpha/beta hydrolase"/>
    <property type="match status" value="1"/>
</dbReference>
<dbReference type="SUPFAM" id="SSF53474">
    <property type="entry name" value="alpha/beta-Hydrolases"/>
    <property type="match status" value="1"/>
</dbReference>
<sequence length="183" mass="19823">MAKPTTTHIFLSHGLESGPKSTKIQALKTLAETFYNVRVYAIDHRSSKDPAVRLTQMQDAIAASGAAPETIILAGSSMGGWVCAQTSAQTQVLGCFLLAPALALPNYPQSNPRVQARYVQIIHGWDDDVVPALPVVELARQQALPMLMLPDGHRLGNSIDRVTDEFQIFLSRAGIQKMSAGQE</sequence>
<comment type="caution">
    <text evidence="1">The sequence shown here is derived from an EMBL/GenBank/DDBJ whole genome shotgun (WGS) entry which is preliminary data.</text>
</comment>
<accession>A0A0F9SUC6</accession>
<protein>
    <recommendedName>
        <fullName evidence="2">Alpha/beta hydrolase</fullName>
    </recommendedName>
</protein>
<proteinExistence type="predicted"/>